<keyword evidence="18" id="KW-0732">Signal</keyword>
<dbReference type="InterPro" id="IPR051254">
    <property type="entry name" value="PPP1R15"/>
</dbReference>
<evidence type="ECO:0000256" key="14">
    <source>
        <dbReference type="ARBA" id="ARBA00040008"/>
    </source>
</evidence>
<comment type="subunit">
    <text evidence="16">Interacts with PPP1CA. Interacts with EIF2S1. Interacts with PCNA. Interacts with LYN and KMT2A/MLL1. Interacts with PPP1R1A and SMARCB1. Interacts with SMAD7. Interacts with BAG1. Interacts with NOX4.</text>
</comment>
<dbReference type="Pfam" id="PF10488">
    <property type="entry name" value="PP1c_bdg"/>
    <property type="match status" value="1"/>
</dbReference>
<evidence type="ECO:0000256" key="11">
    <source>
        <dbReference type="ARBA" id="ARBA00023016"/>
    </source>
</evidence>
<evidence type="ECO:0000256" key="5">
    <source>
        <dbReference type="ARBA" id="ARBA00022703"/>
    </source>
</evidence>
<evidence type="ECO:0000256" key="13">
    <source>
        <dbReference type="ARBA" id="ARBA00023136"/>
    </source>
</evidence>
<evidence type="ECO:0000256" key="4">
    <source>
        <dbReference type="ARBA" id="ARBA00022553"/>
    </source>
</evidence>
<keyword evidence="8" id="KW-0256">Endoplasmic reticulum</keyword>
<dbReference type="Proteomes" id="UP000694580">
    <property type="component" value="Chromosome 1"/>
</dbReference>
<evidence type="ECO:0000256" key="8">
    <source>
        <dbReference type="ARBA" id="ARBA00022824"/>
    </source>
</evidence>
<keyword evidence="7" id="KW-1000">Mitochondrion outer membrane</keyword>
<keyword evidence="5" id="KW-0053">Apoptosis</keyword>
<dbReference type="InterPro" id="IPR019523">
    <property type="entry name" value="Prot_Pase1_reg-su15A/B_C"/>
</dbReference>
<keyword evidence="4" id="KW-0597">Phosphoprotein</keyword>
<dbReference type="GO" id="GO:0006417">
    <property type="term" value="P:regulation of translation"/>
    <property type="evidence" value="ECO:0007669"/>
    <property type="project" value="UniProtKB-KW"/>
</dbReference>
<dbReference type="GeneTree" id="ENSGT01050000246167"/>
<evidence type="ECO:0000256" key="7">
    <source>
        <dbReference type="ARBA" id="ARBA00022787"/>
    </source>
</evidence>
<keyword evidence="10" id="KW-0810">Translation regulation</keyword>
<evidence type="ECO:0000313" key="21">
    <source>
        <dbReference type="Proteomes" id="UP000694580"/>
    </source>
</evidence>
<dbReference type="PANTHER" id="PTHR16489">
    <property type="entry name" value="GH11727P"/>
    <property type="match status" value="1"/>
</dbReference>
<evidence type="ECO:0000256" key="16">
    <source>
        <dbReference type="ARBA" id="ARBA00047011"/>
    </source>
</evidence>
<keyword evidence="21" id="KW-1185">Reference proteome</keyword>
<evidence type="ECO:0000256" key="17">
    <source>
        <dbReference type="SAM" id="MobiDB-lite"/>
    </source>
</evidence>
<feature type="chain" id="PRO_5044346001" description="Protein phosphatase 1 regulatory subunit 15A" evidence="18">
    <location>
        <begin position="16"/>
        <end position="292"/>
    </location>
</feature>
<proteinExistence type="inferred from homology"/>
<accession>A0AAY3ZYA0</accession>
<evidence type="ECO:0000256" key="15">
    <source>
        <dbReference type="ARBA" id="ARBA00042438"/>
    </source>
</evidence>
<feature type="region of interest" description="Disordered" evidence="17">
    <location>
        <begin position="107"/>
        <end position="214"/>
    </location>
</feature>
<gene>
    <name evidence="20" type="primary">ppp1r15a</name>
</gene>
<dbReference type="Ensembl" id="ENSDCDT00010000590.1">
    <property type="protein sequence ID" value="ENSDCDP00010000565.1"/>
    <property type="gene ID" value="ENSDCDG00010000309.1"/>
</dbReference>
<dbReference type="PANTHER" id="PTHR16489:SF14">
    <property type="entry name" value="PROTEIN PHOSPHATASE 1 REGULATORY SUBUNIT 15A"/>
    <property type="match status" value="1"/>
</dbReference>
<dbReference type="GO" id="GO:0034976">
    <property type="term" value="P:response to endoplasmic reticulum stress"/>
    <property type="evidence" value="ECO:0007669"/>
    <property type="project" value="TreeGrafter"/>
</dbReference>
<reference evidence="20" key="3">
    <citation type="submission" date="2025-09" db="UniProtKB">
        <authorList>
            <consortium name="Ensembl"/>
        </authorList>
    </citation>
    <scope>IDENTIFICATION</scope>
</reference>
<evidence type="ECO:0000256" key="18">
    <source>
        <dbReference type="SAM" id="SignalP"/>
    </source>
</evidence>
<evidence type="ECO:0000256" key="3">
    <source>
        <dbReference type="ARBA" id="ARBA00010161"/>
    </source>
</evidence>
<evidence type="ECO:0000256" key="1">
    <source>
        <dbReference type="ARBA" id="ARBA00004397"/>
    </source>
</evidence>
<keyword evidence="6" id="KW-0677">Repeat</keyword>
<feature type="region of interest" description="Disordered" evidence="17">
    <location>
        <begin position="83"/>
        <end position="102"/>
    </location>
</feature>
<comment type="subcellular location">
    <subcellularLocation>
        <location evidence="1">Endoplasmic reticulum membrane</location>
        <topology evidence="1">Peripheral membrane protein</topology>
        <orientation evidence="1">Cytoplasmic side</orientation>
    </subcellularLocation>
    <subcellularLocation>
        <location evidence="2">Mitochondrion outer membrane</location>
        <topology evidence="2">Peripheral membrane protein</topology>
        <orientation evidence="2">Cytoplasmic side</orientation>
    </subcellularLocation>
</comment>
<reference evidence="20" key="2">
    <citation type="submission" date="2025-08" db="UniProtKB">
        <authorList>
            <consortium name="Ensembl"/>
        </authorList>
    </citation>
    <scope>IDENTIFICATION</scope>
</reference>
<evidence type="ECO:0000256" key="10">
    <source>
        <dbReference type="ARBA" id="ARBA00022845"/>
    </source>
</evidence>
<dbReference type="GO" id="GO:0005789">
    <property type="term" value="C:endoplasmic reticulum membrane"/>
    <property type="evidence" value="ECO:0007669"/>
    <property type="project" value="UniProtKB-SubCell"/>
</dbReference>
<evidence type="ECO:0000256" key="9">
    <source>
        <dbReference type="ARBA" id="ARBA00022843"/>
    </source>
</evidence>
<evidence type="ECO:0000256" key="6">
    <source>
        <dbReference type="ARBA" id="ARBA00022737"/>
    </source>
</evidence>
<name>A0AAY3ZYA0_9TELE</name>
<sequence length="292" mass="32939">MCLLFLSSILNASDLENPVQPVQMSFSSSVYDKLKAYLCEVVDIFHWCVVAKRLFSSLNLFNSMCAAYVGVMESEVEGCTVGLGGEERPGSKSEKTGKIHQEVDDLRVEEGSSSASVHDDQLCEEQDEFSSGEDYSDWSKSDEEEQEIDGDSDSSEDEDDYSDWSDDDEDDFTESSGKSAELWESFNNSDPYNPLNFSSSTGSKTKSKGEEMCPGHSQIKELGKKVNFSDDVTVVWTFASRTSRDGSCWLQMARDRDRFMRRVEDVGRIISPCLTQQHRTAVWERIHKQSEM</sequence>
<keyword evidence="12" id="KW-0496">Mitochondrion</keyword>
<feature type="signal peptide" evidence="18">
    <location>
        <begin position="1"/>
        <end position="15"/>
    </location>
</feature>
<evidence type="ECO:0000259" key="19">
    <source>
        <dbReference type="Pfam" id="PF10488"/>
    </source>
</evidence>
<evidence type="ECO:0000313" key="20">
    <source>
        <dbReference type="Ensembl" id="ENSDCDP00010000565.1"/>
    </source>
</evidence>
<feature type="compositionally biased region" description="Acidic residues" evidence="17">
    <location>
        <begin position="122"/>
        <end position="173"/>
    </location>
</feature>
<dbReference type="GO" id="GO:0005741">
    <property type="term" value="C:mitochondrial outer membrane"/>
    <property type="evidence" value="ECO:0007669"/>
    <property type="project" value="UniProtKB-SubCell"/>
</dbReference>
<keyword evidence="13" id="KW-0472">Membrane</keyword>
<protein>
    <recommendedName>
        <fullName evidence="14">Protein phosphatase 1 regulatory subunit 15A</fullName>
    </recommendedName>
    <alternativeName>
        <fullName evidence="15">Growth arrest and DNA damage-inducible protein GADD34</fullName>
    </alternativeName>
</protein>
<keyword evidence="11" id="KW-0346">Stress response</keyword>
<evidence type="ECO:0000256" key="2">
    <source>
        <dbReference type="ARBA" id="ARBA00004570"/>
    </source>
</evidence>
<dbReference type="GO" id="GO:0000164">
    <property type="term" value="C:protein phosphatase type 1 complex"/>
    <property type="evidence" value="ECO:0007669"/>
    <property type="project" value="TreeGrafter"/>
</dbReference>
<comment type="similarity">
    <text evidence="3">Belongs to the PPP1R15 family.</text>
</comment>
<dbReference type="AlphaFoldDB" id="A0AAY3ZYA0"/>
<dbReference type="GO" id="GO:0019888">
    <property type="term" value="F:protein phosphatase regulator activity"/>
    <property type="evidence" value="ECO:0007669"/>
    <property type="project" value="TreeGrafter"/>
</dbReference>
<dbReference type="GO" id="GO:0006915">
    <property type="term" value="P:apoptotic process"/>
    <property type="evidence" value="ECO:0007669"/>
    <property type="project" value="UniProtKB-KW"/>
</dbReference>
<feature type="compositionally biased region" description="Basic and acidic residues" evidence="17">
    <location>
        <begin position="85"/>
        <end position="102"/>
    </location>
</feature>
<organism evidence="20 21">
    <name type="scientific">Denticeps clupeoides</name>
    <name type="common">denticle herring</name>
    <dbReference type="NCBI Taxonomy" id="299321"/>
    <lineage>
        <taxon>Eukaryota</taxon>
        <taxon>Metazoa</taxon>
        <taxon>Chordata</taxon>
        <taxon>Craniata</taxon>
        <taxon>Vertebrata</taxon>
        <taxon>Euteleostomi</taxon>
        <taxon>Actinopterygii</taxon>
        <taxon>Neopterygii</taxon>
        <taxon>Teleostei</taxon>
        <taxon>Clupei</taxon>
        <taxon>Clupeiformes</taxon>
        <taxon>Denticipitoidei</taxon>
        <taxon>Denticipitidae</taxon>
        <taxon>Denticeps</taxon>
    </lineage>
</organism>
<feature type="domain" description="Protein phosphatase 1 regulatory subunit 15A/B C-terminal" evidence="19">
    <location>
        <begin position="214"/>
        <end position="285"/>
    </location>
</feature>
<keyword evidence="9" id="KW-0832">Ubl conjugation</keyword>
<feature type="compositionally biased region" description="Polar residues" evidence="17">
    <location>
        <begin position="185"/>
        <end position="197"/>
    </location>
</feature>
<reference evidence="20 21" key="1">
    <citation type="submission" date="2020-06" db="EMBL/GenBank/DDBJ databases">
        <authorList>
            <consortium name="Wellcome Sanger Institute Data Sharing"/>
        </authorList>
    </citation>
    <scope>NUCLEOTIDE SEQUENCE [LARGE SCALE GENOMIC DNA]</scope>
</reference>
<evidence type="ECO:0000256" key="12">
    <source>
        <dbReference type="ARBA" id="ARBA00023128"/>
    </source>
</evidence>